<feature type="domain" description="HTH araC/xylS-type" evidence="9">
    <location>
        <begin position="1234"/>
        <end position="1333"/>
    </location>
</feature>
<evidence type="ECO:0000256" key="4">
    <source>
        <dbReference type="ARBA" id="ARBA00023015"/>
    </source>
</evidence>
<keyword evidence="4" id="KW-0805">Transcription regulation</keyword>
<keyword evidence="8" id="KW-1133">Transmembrane helix</keyword>
<dbReference type="EMBL" id="JAVDWQ010000005">
    <property type="protein sequence ID" value="MDR7209873.1"/>
    <property type="molecule type" value="Genomic_DNA"/>
</dbReference>
<evidence type="ECO:0000256" key="1">
    <source>
        <dbReference type="ARBA" id="ARBA00000085"/>
    </source>
</evidence>
<gene>
    <name evidence="12" type="ORF">J2W48_001812</name>
</gene>
<dbReference type="Gene3D" id="2.60.40.10">
    <property type="entry name" value="Immunoglobulins"/>
    <property type="match status" value="1"/>
</dbReference>
<dbReference type="InterPro" id="IPR018062">
    <property type="entry name" value="HTH_AraC-typ_CS"/>
</dbReference>
<dbReference type="CDD" id="cd17574">
    <property type="entry name" value="REC_OmpR"/>
    <property type="match status" value="1"/>
</dbReference>
<comment type="catalytic activity">
    <reaction evidence="1">
        <text>ATP + protein L-histidine = ADP + protein N-phospho-L-histidine.</text>
        <dbReference type="EC" id="2.7.13.3"/>
    </reaction>
</comment>
<dbReference type="SMART" id="SM00388">
    <property type="entry name" value="HisKA"/>
    <property type="match status" value="1"/>
</dbReference>
<dbReference type="SMART" id="SM00387">
    <property type="entry name" value="HATPase_c"/>
    <property type="match status" value="1"/>
</dbReference>
<dbReference type="PROSITE" id="PS01124">
    <property type="entry name" value="HTH_ARAC_FAMILY_2"/>
    <property type="match status" value="1"/>
</dbReference>
<dbReference type="PROSITE" id="PS50110">
    <property type="entry name" value="RESPONSE_REGULATORY"/>
    <property type="match status" value="1"/>
</dbReference>
<dbReference type="Gene3D" id="2.130.10.10">
    <property type="entry name" value="YVTN repeat-like/Quinoprotein amine dehydrogenase"/>
    <property type="match status" value="2"/>
</dbReference>
<dbReference type="InterPro" id="IPR011110">
    <property type="entry name" value="Reg_prop"/>
</dbReference>
<dbReference type="SUPFAM" id="SSF52172">
    <property type="entry name" value="CheY-like"/>
    <property type="match status" value="1"/>
</dbReference>
<evidence type="ECO:0000259" key="11">
    <source>
        <dbReference type="PROSITE" id="PS50110"/>
    </source>
</evidence>
<proteinExistence type="predicted"/>
<sequence length="1337" mass="153406">MKKYKIQLYILVFIWITSFQNSIAQSNYIFHHLNTNEGLPSTNVKAVLRDNYGFLWIGTEGGLNRYDGYGFKVYTMNPGKPNTLVSNNIYGLQEDGLGNIWVDLGYTYMVYWRDKDCFISDIRLFLKKLHIQTDQKYKIYVDKKRNLWVINNKKIFLYNVKKHHTSVFNVKDLIEDPASINITDNGESLYYIQQSGKCWQLNSKSGNFTLIKLPDLINKNTAYYPGKIFIDSDNELWVYSSNSDQISYKNKQTQQWKTLALKSQVNIESNIVTSIVENSPGEIWIGTDHNGLFIYDKTRNLMTNVVYDSWKDNSLFSDNINCLYRDSNETIWIGHSKKGLSFYNESFRNFMNFKYPECSDISAIMEDDRENLWLGTDGKGLFLKEKQSGNIIKLPISNTSIMSIIEDRKGRIWIGTFKKGLFCYQKGKMIQYTKENSKLSNNNIWSLVDDRYGNIWIGTLGGKIQLLPAEATNFDFLLSPFKEDVYVLDMFYDGGDEIFVGTGYGLSVIDITNNKNVMHYGNKKGNQKLKQLQISSVYKDKHDILWLAHGNGLDIWDQKKDTIYSFNKSNGLCDNSTKGILEDDWNNIWVTTSNGLSILTVKRDVNDKLAITSKNYSTKDGFMDNYFNRHSIIKLKNGDILLGNIDGYTILNPNKLVKKNRPITKIVFAGLSVGNQNIEVDSIYNGHKILEHSTELTSGLTFRHDDKLITLKFTTADLLNADKVKYIYKIEGFNTEWVPIQENKIILSALPPGDYKLLIKASNSDGVWRNNTKVLSISVTPPFYLSVWAFSIYGIISIVILLYLSHKSKVRNLLKIEEHRIKMDREKEWQINEMKLKFFTNISHDLRTPLTLIITPLQVLLSGAIEENMRKKLSIMYKNANQLLSLINSVLDFRKLDVGTDTLNLKPGNFINFIRDIYASFSVYADERSINLSLSSELENLLMQFDKDKIQKTLINLLSNAFKFTPDGGNISIHISKEEGDICVSVSDTGSGINDEDKAHVFERFYQAPQRQDETGSGIGLHIANEYVNLHGGTITIKDNIPNGCIFTFKIPIRETDKAERSLTDIQSSYENVENNKRKEIIPSKPVLLFVDDNKDFCDFMADNLEDEYSVLTANNGQEAIEQLNEHDVTIIVSDVMMPVMDGIELCKQVKTNIHWSHIPVILLTARTAEEHQIEGLELGADDYITKPFHFNLLRLRIQKFIEWTKKSHSVFSQKIDVNPSEITITSLDEKFIKKAIKIVEDNISDLQFSVEILGDVLGLSRGHLYKKLIIITGKGPAEFIRTIRLKRARQLLEKSQLQISQISHQVGFNSPKIFSKHFREEFGISPSEYSKAYKKL</sequence>
<dbReference type="InterPro" id="IPR013783">
    <property type="entry name" value="Ig-like_fold"/>
</dbReference>
<dbReference type="InterPro" id="IPR018060">
    <property type="entry name" value="HTH_AraC"/>
</dbReference>
<dbReference type="PANTHER" id="PTHR43547">
    <property type="entry name" value="TWO-COMPONENT HISTIDINE KINASE"/>
    <property type="match status" value="1"/>
</dbReference>
<name>A0ABU1Y6L8_9FLAO</name>
<dbReference type="InterPro" id="IPR036890">
    <property type="entry name" value="HATPase_C_sf"/>
</dbReference>
<evidence type="ECO:0000256" key="7">
    <source>
        <dbReference type="PROSITE-ProRule" id="PRU00169"/>
    </source>
</evidence>
<evidence type="ECO:0000259" key="10">
    <source>
        <dbReference type="PROSITE" id="PS50109"/>
    </source>
</evidence>
<feature type="domain" description="Histidine kinase" evidence="10">
    <location>
        <begin position="841"/>
        <end position="1055"/>
    </location>
</feature>
<evidence type="ECO:0000256" key="2">
    <source>
        <dbReference type="ARBA" id="ARBA00012438"/>
    </source>
</evidence>
<dbReference type="InterPro" id="IPR011006">
    <property type="entry name" value="CheY-like_superfamily"/>
</dbReference>
<dbReference type="InterPro" id="IPR004358">
    <property type="entry name" value="Sig_transdc_His_kin-like_C"/>
</dbReference>
<feature type="modified residue" description="4-aspartylphosphate" evidence="7">
    <location>
        <position position="1135"/>
    </location>
</feature>
<feature type="transmembrane region" description="Helical" evidence="8">
    <location>
        <begin position="783"/>
        <end position="804"/>
    </location>
</feature>
<dbReference type="InterPro" id="IPR003661">
    <property type="entry name" value="HisK_dim/P_dom"/>
</dbReference>
<evidence type="ECO:0000313" key="12">
    <source>
        <dbReference type="EMBL" id="MDR7209873.1"/>
    </source>
</evidence>
<dbReference type="Gene3D" id="3.40.50.2300">
    <property type="match status" value="1"/>
</dbReference>
<comment type="caution">
    <text evidence="12">The sequence shown here is derived from an EMBL/GenBank/DDBJ whole genome shotgun (WGS) entry which is preliminary data.</text>
</comment>
<dbReference type="PROSITE" id="PS50109">
    <property type="entry name" value="HIS_KIN"/>
    <property type="match status" value="1"/>
</dbReference>
<dbReference type="SMART" id="SM00342">
    <property type="entry name" value="HTH_ARAC"/>
    <property type="match status" value="1"/>
</dbReference>
<keyword evidence="8" id="KW-0472">Membrane</keyword>
<organism evidence="12 13">
    <name type="scientific">Flavobacterium piscis</name>
    <dbReference type="NCBI Taxonomy" id="1114874"/>
    <lineage>
        <taxon>Bacteria</taxon>
        <taxon>Pseudomonadati</taxon>
        <taxon>Bacteroidota</taxon>
        <taxon>Flavobacteriia</taxon>
        <taxon>Flavobacteriales</taxon>
        <taxon>Flavobacteriaceae</taxon>
        <taxon>Flavobacterium</taxon>
    </lineage>
</organism>
<evidence type="ECO:0000313" key="13">
    <source>
        <dbReference type="Proteomes" id="UP001269081"/>
    </source>
</evidence>
<keyword evidence="8" id="KW-0812">Transmembrane</keyword>
<keyword evidence="13" id="KW-1185">Reference proteome</keyword>
<accession>A0ABU1Y6L8</accession>
<keyword evidence="6" id="KW-0804">Transcription</keyword>
<dbReference type="InterPro" id="IPR001789">
    <property type="entry name" value="Sig_transdc_resp-reg_receiver"/>
</dbReference>
<dbReference type="InterPro" id="IPR011123">
    <property type="entry name" value="Y_Y_Y"/>
</dbReference>
<keyword evidence="5" id="KW-0238">DNA-binding</keyword>
<dbReference type="Proteomes" id="UP001269081">
    <property type="component" value="Unassembled WGS sequence"/>
</dbReference>
<dbReference type="Pfam" id="PF02518">
    <property type="entry name" value="HATPase_c"/>
    <property type="match status" value="1"/>
</dbReference>
<dbReference type="PROSITE" id="PS00041">
    <property type="entry name" value="HTH_ARAC_FAMILY_1"/>
    <property type="match status" value="1"/>
</dbReference>
<dbReference type="SUPFAM" id="SSF63829">
    <property type="entry name" value="Calcium-dependent phosphotriesterase"/>
    <property type="match status" value="2"/>
</dbReference>
<dbReference type="Pfam" id="PF07495">
    <property type="entry name" value="Y_Y_Y"/>
    <property type="match status" value="1"/>
</dbReference>
<dbReference type="Gene3D" id="3.30.565.10">
    <property type="entry name" value="Histidine kinase-like ATPase, C-terminal domain"/>
    <property type="match status" value="1"/>
</dbReference>
<dbReference type="PRINTS" id="PR00344">
    <property type="entry name" value="BCTRLSENSOR"/>
</dbReference>
<dbReference type="CDD" id="cd00075">
    <property type="entry name" value="HATPase"/>
    <property type="match status" value="1"/>
</dbReference>
<dbReference type="Pfam" id="PF00512">
    <property type="entry name" value="HisKA"/>
    <property type="match status" value="1"/>
</dbReference>
<dbReference type="SMART" id="SM00448">
    <property type="entry name" value="REC"/>
    <property type="match status" value="1"/>
</dbReference>
<dbReference type="SUPFAM" id="SSF55874">
    <property type="entry name" value="ATPase domain of HSP90 chaperone/DNA topoisomerase II/histidine kinase"/>
    <property type="match status" value="1"/>
</dbReference>
<dbReference type="PANTHER" id="PTHR43547:SF2">
    <property type="entry name" value="HYBRID SIGNAL TRANSDUCTION HISTIDINE KINASE C"/>
    <property type="match status" value="1"/>
</dbReference>
<dbReference type="EC" id="2.7.13.3" evidence="2"/>
<reference evidence="12 13" key="1">
    <citation type="submission" date="2023-07" db="EMBL/GenBank/DDBJ databases">
        <title>Sorghum-associated microbial communities from plants grown in Nebraska, USA.</title>
        <authorList>
            <person name="Schachtman D."/>
        </authorList>
    </citation>
    <scope>NUCLEOTIDE SEQUENCE [LARGE SCALE GENOMIC DNA]</scope>
    <source>
        <strain evidence="12 13">4129</strain>
    </source>
</reference>
<dbReference type="Gene3D" id="1.10.287.130">
    <property type="match status" value="1"/>
</dbReference>
<dbReference type="Pfam" id="PF00072">
    <property type="entry name" value="Response_reg"/>
    <property type="match status" value="1"/>
</dbReference>
<dbReference type="Pfam" id="PF07494">
    <property type="entry name" value="Reg_prop"/>
    <property type="match status" value="4"/>
</dbReference>
<dbReference type="InterPro" id="IPR005467">
    <property type="entry name" value="His_kinase_dom"/>
</dbReference>
<protein>
    <recommendedName>
        <fullName evidence="2">histidine kinase</fullName>
        <ecNumber evidence="2">2.7.13.3</ecNumber>
    </recommendedName>
</protein>
<evidence type="ECO:0000259" key="9">
    <source>
        <dbReference type="PROSITE" id="PS01124"/>
    </source>
</evidence>
<dbReference type="Gene3D" id="1.10.10.60">
    <property type="entry name" value="Homeodomain-like"/>
    <property type="match status" value="1"/>
</dbReference>
<dbReference type="SUPFAM" id="SSF47384">
    <property type="entry name" value="Homodimeric domain of signal transducing histidine kinase"/>
    <property type="match status" value="1"/>
</dbReference>
<dbReference type="InterPro" id="IPR009057">
    <property type="entry name" value="Homeodomain-like_sf"/>
</dbReference>
<dbReference type="InterPro" id="IPR036097">
    <property type="entry name" value="HisK_dim/P_sf"/>
</dbReference>
<dbReference type="Pfam" id="PF12833">
    <property type="entry name" value="HTH_18"/>
    <property type="match status" value="1"/>
</dbReference>
<evidence type="ECO:0000256" key="3">
    <source>
        <dbReference type="ARBA" id="ARBA00022553"/>
    </source>
</evidence>
<dbReference type="InterPro" id="IPR003594">
    <property type="entry name" value="HATPase_dom"/>
</dbReference>
<dbReference type="RefSeq" id="WP_310280434.1">
    <property type="nucleotide sequence ID" value="NZ_JAVDWQ010000005.1"/>
</dbReference>
<dbReference type="InterPro" id="IPR015943">
    <property type="entry name" value="WD40/YVTN_repeat-like_dom_sf"/>
</dbReference>
<evidence type="ECO:0000256" key="8">
    <source>
        <dbReference type="SAM" id="Phobius"/>
    </source>
</evidence>
<evidence type="ECO:0000256" key="6">
    <source>
        <dbReference type="ARBA" id="ARBA00023163"/>
    </source>
</evidence>
<evidence type="ECO:0000256" key="5">
    <source>
        <dbReference type="ARBA" id="ARBA00023125"/>
    </source>
</evidence>
<dbReference type="SUPFAM" id="SSF46689">
    <property type="entry name" value="Homeodomain-like"/>
    <property type="match status" value="1"/>
</dbReference>
<dbReference type="CDD" id="cd00082">
    <property type="entry name" value="HisKA"/>
    <property type="match status" value="1"/>
</dbReference>
<keyword evidence="3 7" id="KW-0597">Phosphoprotein</keyword>
<feature type="domain" description="Response regulatory" evidence="11">
    <location>
        <begin position="1087"/>
        <end position="1202"/>
    </location>
</feature>